<proteinExistence type="predicted"/>
<comment type="caution">
    <text evidence="1">The sequence shown here is derived from an EMBL/GenBank/DDBJ whole genome shotgun (WGS) entry which is preliminary data.</text>
</comment>
<reference evidence="1 2" key="1">
    <citation type="submission" date="2013-07" db="EMBL/GenBank/DDBJ databases">
        <title>Sulfurimonas hongkongensis AST-10 Genome Sequencing.</title>
        <authorList>
            <person name="Cai L."/>
            <person name="Zhang T."/>
        </authorList>
    </citation>
    <scope>NUCLEOTIDE SEQUENCE [LARGE SCALE GENOMIC DNA]</scope>
    <source>
        <strain evidence="1 2">AST-10</strain>
    </source>
</reference>
<protein>
    <submittedName>
        <fullName evidence="1">Uncharacterized protein</fullName>
    </submittedName>
</protein>
<accession>T0KDM4</accession>
<dbReference type="Proteomes" id="UP000015520">
    <property type="component" value="Unassembled WGS sequence"/>
</dbReference>
<gene>
    <name evidence="1" type="ORF">M947_10335</name>
</gene>
<evidence type="ECO:0000313" key="2">
    <source>
        <dbReference type="Proteomes" id="UP000015520"/>
    </source>
</evidence>
<dbReference type="PATRIC" id="fig|1172190.3.peg.2001"/>
<dbReference type="STRING" id="1172190.M947_10335"/>
<dbReference type="AlphaFoldDB" id="T0KDM4"/>
<organism evidence="1 2">
    <name type="scientific">Sulfurimonas hongkongensis</name>
    <dbReference type="NCBI Taxonomy" id="1172190"/>
    <lineage>
        <taxon>Bacteria</taxon>
        <taxon>Pseudomonadati</taxon>
        <taxon>Campylobacterota</taxon>
        <taxon>Epsilonproteobacteria</taxon>
        <taxon>Campylobacterales</taxon>
        <taxon>Sulfurimonadaceae</taxon>
        <taxon>Sulfurimonas</taxon>
    </lineage>
</organism>
<keyword evidence="2" id="KW-1185">Reference proteome</keyword>
<sequence length="81" mass="9780">MQTLTVNIEDNFVQDFLAIIEHYKDKVQVTKDKNLEYDPFFYERKKQLLQDIDDIDNGKVKMISNEDFWDDIDNFTQSLQK</sequence>
<dbReference type="OrthoDB" id="5336266at2"/>
<evidence type="ECO:0000313" key="1">
    <source>
        <dbReference type="EMBL" id="EQB34859.1"/>
    </source>
</evidence>
<dbReference type="EMBL" id="AUPZ01000014">
    <property type="protein sequence ID" value="EQB34859.1"/>
    <property type="molecule type" value="Genomic_DNA"/>
</dbReference>
<name>T0KDM4_9BACT</name>
<dbReference type="eggNOG" id="ENOG50300CG">
    <property type="taxonomic scope" value="Bacteria"/>
</dbReference>
<dbReference type="RefSeq" id="WP_021288311.1">
    <property type="nucleotide sequence ID" value="NZ_AUPZ01000014.1"/>
</dbReference>